<evidence type="ECO:0000259" key="3">
    <source>
        <dbReference type="Pfam" id="PF00497"/>
    </source>
</evidence>
<evidence type="ECO:0000256" key="2">
    <source>
        <dbReference type="ARBA" id="ARBA00022729"/>
    </source>
</evidence>
<evidence type="ECO:0000313" key="5">
    <source>
        <dbReference type="Proteomes" id="UP001528823"/>
    </source>
</evidence>
<dbReference type="PANTHER" id="PTHR35936">
    <property type="entry name" value="MEMBRANE-BOUND LYTIC MUREIN TRANSGLYCOSYLASE F"/>
    <property type="match status" value="1"/>
</dbReference>
<organism evidence="4 5">
    <name type="scientific">Spartinivicinus poritis</name>
    <dbReference type="NCBI Taxonomy" id="2994640"/>
    <lineage>
        <taxon>Bacteria</taxon>
        <taxon>Pseudomonadati</taxon>
        <taxon>Pseudomonadota</taxon>
        <taxon>Gammaproteobacteria</taxon>
        <taxon>Oceanospirillales</taxon>
        <taxon>Zooshikellaceae</taxon>
        <taxon>Spartinivicinus</taxon>
    </lineage>
</organism>
<dbReference type="Gene3D" id="3.40.190.10">
    <property type="entry name" value="Periplasmic binding protein-like II"/>
    <property type="match status" value="2"/>
</dbReference>
<sequence>MRKIGWIGLFLLTTLFSSYSSAREKITLSTLNWEPYIGQELENKGYVNEIVKAAFSEVGYDLEVLFFPWARALHVATLGHVDGLFPEYYDENRLTDFVFSDPFPGGPVGFYKRKDKNIKFSADPRKNLAEALKELRNYRFGVVRGYINTKEFDEADYLIKEEVINDDTNIKRLYKNRVQLIFIDKYVAQYIIAKRYPWYALELEFLDPPLEIKPLYIAFSKKAPDYQKKLALFNRGLKTIQTNKLMEEIMMKHGF</sequence>
<dbReference type="Pfam" id="PF00497">
    <property type="entry name" value="SBP_bac_3"/>
    <property type="match status" value="1"/>
</dbReference>
<dbReference type="Proteomes" id="UP001528823">
    <property type="component" value="Unassembled WGS sequence"/>
</dbReference>
<evidence type="ECO:0000256" key="1">
    <source>
        <dbReference type="ARBA" id="ARBA00010333"/>
    </source>
</evidence>
<gene>
    <name evidence="4" type="ORF">ORQ98_20530</name>
</gene>
<dbReference type="RefSeq" id="WP_274690679.1">
    <property type="nucleotide sequence ID" value="NZ_JAPMOU010000033.1"/>
</dbReference>
<dbReference type="SUPFAM" id="SSF53850">
    <property type="entry name" value="Periplasmic binding protein-like II"/>
    <property type="match status" value="1"/>
</dbReference>
<dbReference type="InterPro" id="IPR001638">
    <property type="entry name" value="Solute-binding_3/MltF_N"/>
</dbReference>
<reference evidence="4 5" key="1">
    <citation type="submission" date="2022-11" db="EMBL/GenBank/DDBJ databases">
        <title>Spartinivicinus poritis sp. nov., isolated from scleractinian coral Porites lutea.</title>
        <authorList>
            <person name="Zhang G."/>
            <person name="Cai L."/>
            <person name="Wei Q."/>
        </authorList>
    </citation>
    <scope>NUCLEOTIDE SEQUENCE [LARGE SCALE GENOMIC DNA]</scope>
    <source>
        <strain evidence="4 5">A2-2</strain>
    </source>
</reference>
<feature type="domain" description="Solute-binding protein family 3/N-terminal" evidence="3">
    <location>
        <begin position="37"/>
        <end position="253"/>
    </location>
</feature>
<evidence type="ECO:0000313" key="4">
    <source>
        <dbReference type="EMBL" id="MDE1464352.1"/>
    </source>
</evidence>
<keyword evidence="5" id="KW-1185">Reference proteome</keyword>
<accession>A0ABT5UFR9</accession>
<keyword evidence="2" id="KW-0732">Signal</keyword>
<protein>
    <submittedName>
        <fullName evidence="4">Transporter substrate-binding domain-containing protein</fullName>
    </submittedName>
</protein>
<proteinExistence type="inferred from homology"/>
<dbReference type="EMBL" id="JAPMOU010000033">
    <property type="protein sequence ID" value="MDE1464352.1"/>
    <property type="molecule type" value="Genomic_DNA"/>
</dbReference>
<comment type="caution">
    <text evidence="4">The sequence shown here is derived from an EMBL/GenBank/DDBJ whole genome shotgun (WGS) entry which is preliminary data.</text>
</comment>
<dbReference type="PANTHER" id="PTHR35936:SF25">
    <property type="entry name" value="ABC TRANSPORTER SUBSTRATE-BINDING PROTEIN"/>
    <property type="match status" value="1"/>
</dbReference>
<name>A0ABT5UFR9_9GAMM</name>
<comment type="similarity">
    <text evidence="1">Belongs to the bacterial solute-binding protein 3 family.</text>
</comment>